<protein>
    <submittedName>
        <fullName evidence="2">Uncharacterized protein</fullName>
    </submittedName>
</protein>
<evidence type="ECO:0000313" key="2">
    <source>
        <dbReference type="EMBL" id="GIN60624.1"/>
    </source>
</evidence>
<proteinExistence type="predicted"/>
<sequence>MNFLKKHKLWFSLIGVLLLTIATIGTIAYFSKSFTSDNNVAVAAKFDVEAVNGQGQTIGDGQFALGEDLYPGMPTLEAYKFQINKNNTTLPVEYRVHLERSGALFAENSPVKLSLQRYIDNNWVDVDYLTTFRPENDIEKYRVLVDWPHSDHDIDFQGATGNIKLEVVATQVDPIEEPAGPPYYTGAITFKATPNGSTRTTSNKEVNFYKDDQGFKIIQVTIGAGSGEFEEKVGNFKIVESVEGSTTWYRLYTEKEYYASESQVWRVDSVDTSTDGTITLKRANNTFLTIQSKELYNWFTEKSDK</sequence>
<dbReference type="EMBL" id="BORC01000001">
    <property type="protein sequence ID" value="GIN60624.1"/>
    <property type="molecule type" value="Genomic_DNA"/>
</dbReference>
<name>A0A919WF30_9BACI</name>
<dbReference type="Proteomes" id="UP000682111">
    <property type="component" value="Unassembled WGS sequence"/>
</dbReference>
<evidence type="ECO:0000256" key="1">
    <source>
        <dbReference type="SAM" id="Phobius"/>
    </source>
</evidence>
<dbReference type="OrthoDB" id="2819557at2"/>
<comment type="caution">
    <text evidence="2">The sequence shown here is derived from an EMBL/GenBank/DDBJ whole genome shotgun (WGS) entry which is preliminary data.</text>
</comment>
<dbReference type="AlphaFoldDB" id="A0A919WF30"/>
<feature type="transmembrane region" description="Helical" evidence="1">
    <location>
        <begin position="9"/>
        <end position="30"/>
    </location>
</feature>
<dbReference type="RefSeq" id="WP_137743202.1">
    <property type="nucleotide sequence ID" value="NZ_BORC01000001.1"/>
</dbReference>
<gene>
    <name evidence="2" type="ORF">J27TS8_06170</name>
</gene>
<keyword evidence="1" id="KW-0812">Transmembrane</keyword>
<organism evidence="2 3">
    <name type="scientific">Robertmurraya siralis</name>
    <dbReference type="NCBI Taxonomy" id="77777"/>
    <lineage>
        <taxon>Bacteria</taxon>
        <taxon>Bacillati</taxon>
        <taxon>Bacillota</taxon>
        <taxon>Bacilli</taxon>
        <taxon>Bacillales</taxon>
        <taxon>Bacillaceae</taxon>
        <taxon>Robertmurraya</taxon>
    </lineage>
</organism>
<evidence type="ECO:0000313" key="3">
    <source>
        <dbReference type="Proteomes" id="UP000682111"/>
    </source>
</evidence>
<keyword evidence="3" id="KW-1185">Reference proteome</keyword>
<keyword evidence="1" id="KW-0472">Membrane</keyword>
<reference evidence="2" key="1">
    <citation type="submission" date="2021-03" db="EMBL/GenBank/DDBJ databases">
        <title>Antimicrobial resistance genes in bacteria isolated from Japanese honey, and their potential for conferring macrolide and lincosamide resistance in the American foulbrood pathogen Paenibacillus larvae.</title>
        <authorList>
            <person name="Okamoto M."/>
            <person name="Kumagai M."/>
            <person name="Kanamori H."/>
            <person name="Takamatsu D."/>
        </authorList>
    </citation>
    <scope>NUCLEOTIDE SEQUENCE</scope>
    <source>
        <strain evidence="2">J27TS8</strain>
    </source>
</reference>
<keyword evidence="1" id="KW-1133">Transmembrane helix</keyword>
<accession>A0A919WF30</accession>